<gene>
    <name evidence="2" type="ORF">EYF80_003846</name>
</gene>
<dbReference type="Proteomes" id="UP000314294">
    <property type="component" value="Unassembled WGS sequence"/>
</dbReference>
<evidence type="ECO:0000256" key="1">
    <source>
        <dbReference type="SAM" id="MobiDB-lite"/>
    </source>
</evidence>
<comment type="caution">
    <text evidence="2">The sequence shown here is derived from an EMBL/GenBank/DDBJ whole genome shotgun (WGS) entry which is preliminary data.</text>
</comment>
<dbReference type="EMBL" id="SRLO01000018">
    <property type="protein sequence ID" value="TNN86002.1"/>
    <property type="molecule type" value="Genomic_DNA"/>
</dbReference>
<feature type="compositionally biased region" description="Basic and acidic residues" evidence="1">
    <location>
        <begin position="9"/>
        <end position="22"/>
    </location>
</feature>
<organism evidence="2 3">
    <name type="scientific">Liparis tanakae</name>
    <name type="common">Tanaka's snailfish</name>
    <dbReference type="NCBI Taxonomy" id="230148"/>
    <lineage>
        <taxon>Eukaryota</taxon>
        <taxon>Metazoa</taxon>
        <taxon>Chordata</taxon>
        <taxon>Craniata</taxon>
        <taxon>Vertebrata</taxon>
        <taxon>Euteleostomi</taxon>
        <taxon>Actinopterygii</taxon>
        <taxon>Neopterygii</taxon>
        <taxon>Teleostei</taxon>
        <taxon>Neoteleostei</taxon>
        <taxon>Acanthomorphata</taxon>
        <taxon>Eupercaria</taxon>
        <taxon>Perciformes</taxon>
        <taxon>Cottioidei</taxon>
        <taxon>Cottales</taxon>
        <taxon>Liparidae</taxon>
        <taxon>Liparis</taxon>
    </lineage>
</organism>
<reference evidence="2 3" key="1">
    <citation type="submission" date="2019-03" db="EMBL/GenBank/DDBJ databases">
        <title>First draft genome of Liparis tanakae, snailfish: a comprehensive survey of snailfish specific genes.</title>
        <authorList>
            <person name="Kim W."/>
            <person name="Song I."/>
            <person name="Jeong J.-H."/>
            <person name="Kim D."/>
            <person name="Kim S."/>
            <person name="Ryu S."/>
            <person name="Song J.Y."/>
            <person name="Lee S.K."/>
        </authorList>
    </citation>
    <scope>NUCLEOTIDE SEQUENCE [LARGE SCALE GENOMIC DNA]</scope>
    <source>
        <tissue evidence="2">Muscle</tissue>
    </source>
</reference>
<name>A0A4Z2J979_9TELE</name>
<accession>A0A4Z2J979</accession>
<sequence length="102" mass="11661">MAGPGWQRLLRERGGRERRAGENKLLSNFNSELRGAREEEQKKKKLRHKRLRGCDECELGRALQHDALLRFTRTPPNSTSVSSDKLYASICFFVPLTFGASQ</sequence>
<evidence type="ECO:0000313" key="2">
    <source>
        <dbReference type="EMBL" id="TNN86002.1"/>
    </source>
</evidence>
<dbReference type="AlphaFoldDB" id="A0A4Z2J979"/>
<protein>
    <submittedName>
        <fullName evidence="2">Uncharacterized protein</fullName>
    </submittedName>
</protein>
<feature type="region of interest" description="Disordered" evidence="1">
    <location>
        <begin position="1"/>
        <end position="24"/>
    </location>
</feature>
<evidence type="ECO:0000313" key="3">
    <source>
        <dbReference type="Proteomes" id="UP000314294"/>
    </source>
</evidence>
<proteinExistence type="predicted"/>
<keyword evidence="3" id="KW-1185">Reference proteome</keyword>